<reference evidence="3" key="1">
    <citation type="journal article" date="2019" name="Int. J. Syst. Evol. Microbiol.">
        <title>The Global Catalogue of Microorganisms (GCM) 10K type strain sequencing project: providing services to taxonomists for standard genome sequencing and annotation.</title>
        <authorList>
            <consortium name="The Broad Institute Genomics Platform"/>
            <consortium name="The Broad Institute Genome Sequencing Center for Infectious Disease"/>
            <person name="Wu L."/>
            <person name="Ma J."/>
        </authorList>
    </citation>
    <scope>NUCLEOTIDE SEQUENCE [LARGE SCALE GENOMIC DNA]</scope>
    <source>
        <strain evidence="3">CGMCC 1.13587</strain>
    </source>
</reference>
<proteinExistence type="predicted"/>
<dbReference type="PANTHER" id="PTHR22916">
    <property type="entry name" value="GLYCOSYLTRANSFERASE"/>
    <property type="match status" value="1"/>
</dbReference>
<evidence type="ECO:0000313" key="3">
    <source>
        <dbReference type="Proteomes" id="UP001596111"/>
    </source>
</evidence>
<dbReference type="InterPro" id="IPR029044">
    <property type="entry name" value="Nucleotide-diphossugar_trans"/>
</dbReference>
<evidence type="ECO:0000313" key="2">
    <source>
        <dbReference type="EMBL" id="MFC5579612.1"/>
    </source>
</evidence>
<keyword evidence="3" id="KW-1185">Reference proteome</keyword>
<dbReference type="EMBL" id="JBHSNG010000001">
    <property type="protein sequence ID" value="MFC5579612.1"/>
    <property type="molecule type" value="Genomic_DNA"/>
</dbReference>
<dbReference type="Gene3D" id="3.90.550.10">
    <property type="entry name" value="Spore Coat Polysaccharide Biosynthesis Protein SpsA, Chain A"/>
    <property type="match status" value="1"/>
</dbReference>
<dbReference type="Proteomes" id="UP001596111">
    <property type="component" value="Unassembled WGS sequence"/>
</dbReference>
<comment type="caution">
    <text evidence="2">The sequence shown here is derived from an EMBL/GenBank/DDBJ whole genome shotgun (WGS) entry which is preliminary data.</text>
</comment>
<feature type="domain" description="Glycosyltransferase 2-like" evidence="1">
    <location>
        <begin position="18"/>
        <end position="177"/>
    </location>
</feature>
<dbReference type="Pfam" id="PF00535">
    <property type="entry name" value="Glycos_transf_2"/>
    <property type="match status" value="1"/>
</dbReference>
<dbReference type="RefSeq" id="WP_377323346.1">
    <property type="nucleotide sequence ID" value="NZ_JBHSNG010000001.1"/>
</dbReference>
<accession>A0ABW0SRG5</accession>
<sequence>MDSPTMHSCSTSDRPSITVIIAAYNRAGLLRRSICSALEQSLPALEILVIDDGSTDGTDVVARKLALADKRIRLIKLPHNLGPSSARNTGLDQARGDWIAILDADDICMPNRFARQVQFLQQNNLDLCGSWFVEFGQGLARTARWPYTEAALRAAMLFQSTICHPTVMARREVFDHYRYREEYRLAEDYDLFARTMADFRMANVPEVLLRYRRHPGQATQTQREAMEDVTRNIRLEILATQGIDASEDEQRLHNLIRAPKSISNHEDLLGVEAWLLKLASLHENPEAKKIVASQWVRACVRAAPLGIHMLRTYRASPLLRLAGAGTRTLVDLSILAAMKLDYRSSPFAALRRLGLSA</sequence>
<protein>
    <submittedName>
        <fullName evidence="2">Glycosyltransferase family 2 protein</fullName>
    </submittedName>
</protein>
<dbReference type="SUPFAM" id="SSF53448">
    <property type="entry name" value="Nucleotide-diphospho-sugar transferases"/>
    <property type="match status" value="1"/>
</dbReference>
<dbReference type="InterPro" id="IPR001173">
    <property type="entry name" value="Glyco_trans_2-like"/>
</dbReference>
<name>A0ABW0SRG5_9GAMM</name>
<evidence type="ECO:0000259" key="1">
    <source>
        <dbReference type="Pfam" id="PF00535"/>
    </source>
</evidence>
<dbReference type="PANTHER" id="PTHR22916:SF3">
    <property type="entry name" value="UDP-GLCNAC:BETAGAL BETA-1,3-N-ACETYLGLUCOSAMINYLTRANSFERASE-LIKE PROTEIN 1"/>
    <property type="match status" value="1"/>
</dbReference>
<gene>
    <name evidence="2" type="ORF">ACFPPB_00575</name>
</gene>
<organism evidence="2 3">
    <name type="scientific">Rhodanobacter terrae</name>
    <dbReference type="NCBI Taxonomy" id="418647"/>
    <lineage>
        <taxon>Bacteria</taxon>
        <taxon>Pseudomonadati</taxon>
        <taxon>Pseudomonadota</taxon>
        <taxon>Gammaproteobacteria</taxon>
        <taxon>Lysobacterales</taxon>
        <taxon>Rhodanobacteraceae</taxon>
        <taxon>Rhodanobacter</taxon>
    </lineage>
</organism>